<protein>
    <recommendedName>
        <fullName evidence="5">Arylamine N-acetyltransferase</fullName>
    </recommendedName>
</protein>
<organism evidence="3 4">
    <name type="scientific">Gottfriedia luciferensis</name>
    <dbReference type="NCBI Taxonomy" id="178774"/>
    <lineage>
        <taxon>Bacteria</taxon>
        <taxon>Bacillati</taxon>
        <taxon>Bacillota</taxon>
        <taxon>Bacilli</taxon>
        <taxon>Bacillales</taxon>
        <taxon>Bacillaceae</taxon>
        <taxon>Gottfriedia</taxon>
    </lineage>
</organism>
<gene>
    <name evidence="3" type="ORF">BED47_06800</name>
</gene>
<dbReference type="RefSeq" id="WP_069034143.1">
    <property type="nucleotide sequence ID" value="NZ_MDKC01000023.1"/>
</dbReference>
<dbReference type="PRINTS" id="PR01543">
    <property type="entry name" value="ANATRNSFRASE"/>
</dbReference>
<evidence type="ECO:0008006" key="5">
    <source>
        <dbReference type="Google" id="ProtNLM"/>
    </source>
</evidence>
<accession>A0ABX2ZQ77</accession>
<keyword evidence="4" id="KW-1185">Reference proteome</keyword>
<dbReference type="InterPro" id="IPR001447">
    <property type="entry name" value="Arylamine_N-AcTrfase"/>
</dbReference>
<dbReference type="PANTHER" id="PTHR11786">
    <property type="entry name" value="N-HYDROXYARYLAMINE O-ACETYLTRANSFERASE"/>
    <property type="match status" value="1"/>
</dbReference>
<evidence type="ECO:0000256" key="2">
    <source>
        <dbReference type="RuleBase" id="RU003452"/>
    </source>
</evidence>
<evidence type="ECO:0000313" key="4">
    <source>
        <dbReference type="Proteomes" id="UP000094580"/>
    </source>
</evidence>
<dbReference type="SUPFAM" id="SSF54001">
    <property type="entry name" value="Cysteine proteinases"/>
    <property type="match status" value="1"/>
</dbReference>
<dbReference type="Pfam" id="PF00797">
    <property type="entry name" value="Acetyltransf_2"/>
    <property type="match status" value="1"/>
</dbReference>
<evidence type="ECO:0000313" key="3">
    <source>
        <dbReference type="EMBL" id="ODG91361.1"/>
    </source>
</evidence>
<dbReference type="InterPro" id="IPR038765">
    <property type="entry name" value="Papain-like_cys_pep_sf"/>
</dbReference>
<name>A0ABX2ZQ77_9BACI</name>
<comment type="similarity">
    <text evidence="1 2">Belongs to the arylamine N-acetyltransferase family.</text>
</comment>
<dbReference type="EMBL" id="MDKC01000023">
    <property type="protein sequence ID" value="ODG91361.1"/>
    <property type="molecule type" value="Genomic_DNA"/>
</dbReference>
<dbReference type="Proteomes" id="UP000094580">
    <property type="component" value="Unassembled WGS sequence"/>
</dbReference>
<dbReference type="PANTHER" id="PTHR11786:SF0">
    <property type="entry name" value="ARYLAMINE N-ACETYLTRANSFERASE 4-RELATED"/>
    <property type="match status" value="1"/>
</dbReference>
<reference evidence="3 4" key="1">
    <citation type="submission" date="2016-07" db="EMBL/GenBank/DDBJ databases">
        <authorList>
            <person name="Townsley L."/>
            <person name="Shank E.A."/>
        </authorList>
    </citation>
    <scope>NUCLEOTIDE SEQUENCE [LARGE SCALE GENOMIC DNA]</scope>
    <source>
        <strain evidence="3 4">CH01</strain>
    </source>
</reference>
<dbReference type="InterPro" id="IPR053710">
    <property type="entry name" value="Arylamine_NAT_domain_sf"/>
</dbReference>
<sequence length="254" mass="29680">MLIESYFKHIRLNKPQTISYSSLKQIHKHHLLSIPFENIDIISQIPLSMNPSEIMKKIANGKRGGICFETNSLLFSVLQELGFNVSFISTKFWNEEKQCWNPEFSHLSILVKIDNQNYLADVGIGGGFLEPLLLRDHYEYSDSNGSYRMIKQDDSNFILQKFSGIWKDLLFISTIPKQLQQFEEQFLYFQTSNETIFTQYKIVNLLTKEGRISLSDHQLKVTKNHRICLTEIKSQNEWQSIFNNLFNQKAEIKG</sequence>
<proteinExistence type="inferred from homology"/>
<evidence type="ECO:0000256" key="1">
    <source>
        <dbReference type="ARBA" id="ARBA00006547"/>
    </source>
</evidence>
<dbReference type="Gene3D" id="3.30.2140.20">
    <property type="match status" value="1"/>
</dbReference>
<comment type="caution">
    <text evidence="3">The sequence shown here is derived from an EMBL/GenBank/DDBJ whole genome shotgun (WGS) entry which is preliminary data.</text>
</comment>